<comment type="caution">
    <text evidence="1">The sequence shown here is derived from an EMBL/GenBank/DDBJ whole genome shotgun (WGS) entry which is preliminary data.</text>
</comment>
<dbReference type="AlphaFoldDB" id="A0A2U2C137"/>
<accession>A0A2U2C137</accession>
<dbReference type="EMBL" id="QEYI01000003">
    <property type="protein sequence ID" value="PWE21740.1"/>
    <property type="molecule type" value="Genomic_DNA"/>
</dbReference>
<evidence type="ECO:0000313" key="1">
    <source>
        <dbReference type="EMBL" id="PWE21740.1"/>
    </source>
</evidence>
<evidence type="ECO:0008006" key="3">
    <source>
        <dbReference type="Google" id="ProtNLM"/>
    </source>
</evidence>
<sequence length="323" mass="37075">MGLFDIFKKQKAKEFSVYYSCVVDDNPKFYYQGFIFVNSLINIAKVGGDRIFIHLTAKNPQFENFLKEKGVNIKFIEPWGDKKYCNKLQQLETKELQNADFVWFCDADIAIVEDLSKIVEENQDNILGKIVDFPNPSIEKLKSIYDFFDMKYPKISTDTLSSEQTFEGNFNGGLYGMPSKYIASFGKVWKKYAKEMLESEKVKDILSEKINHIDQISFSLALKELNLSYKILGYEYNCPTHIKNIDLLDAKLKSKAKVIHYHNNISNTGLLNTIEKQYVKESIAQINEIVKQHFNNALFWSYRYATNPELGSGVGSRGGSGSI</sequence>
<evidence type="ECO:0000313" key="2">
    <source>
        <dbReference type="Proteomes" id="UP000245014"/>
    </source>
</evidence>
<organism evidence="1 2">
    <name type="scientific">Aliarcobacter skirrowii</name>
    <dbReference type="NCBI Taxonomy" id="28200"/>
    <lineage>
        <taxon>Bacteria</taxon>
        <taxon>Pseudomonadati</taxon>
        <taxon>Campylobacterota</taxon>
        <taxon>Epsilonproteobacteria</taxon>
        <taxon>Campylobacterales</taxon>
        <taxon>Arcobacteraceae</taxon>
        <taxon>Aliarcobacter</taxon>
    </lineage>
</organism>
<gene>
    <name evidence="1" type="ORF">DF188_05875</name>
</gene>
<proteinExistence type="predicted"/>
<dbReference type="SUPFAM" id="SSF53448">
    <property type="entry name" value="Nucleotide-diphospho-sugar transferases"/>
    <property type="match status" value="1"/>
</dbReference>
<name>A0A2U2C137_9BACT</name>
<reference evidence="1 2" key="1">
    <citation type="submission" date="2018-05" db="EMBL/GenBank/DDBJ databases">
        <title>Antimicrobial susceptibility testing and genomic analysis of Arcobacter skirrowii strains and one Arcobacter butzleri isolated from German poultry farms.</title>
        <authorList>
            <person name="Haenel I."/>
            <person name="Hotzel H."/>
            <person name="Tomaso H."/>
            <person name="Busch A."/>
        </authorList>
    </citation>
    <scope>NUCLEOTIDE SEQUENCE [LARGE SCALE GENOMIC DNA]</scope>
    <source>
        <strain evidence="2">v</strain>
    </source>
</reference>
<protein>
    <recommendedName>
        <fullName evidence="3">Glycosyl transferase</fullName>
    </recommendedName>
</protein>
<dbReference type="InterPro" id="IPR029044">
    <property type="entry name" value="Nucleotide-diphossugar_trans"/>
</dbReference>
<dbReference type="Proteomes" id="UP000245014">
    <property type="component" value="Unassembled WGS sequence"/>
</dbReference>